<protein>
    <submittedName>
        <fullName evidence="3">AsmA family protein</fullName>
    </submittedName>
</protein>
<evidence type="ECO:0000313" key="3">
    <source>
        <dbReference type="EMBL" id="MDP2565390.1"/>
    </source>
</evidence>
<dbReference type="EMBL" id="JAUYVT010000011">
    <property type="protein sequence ID" value="MDP2565390.1"/>
    <property type="molecule type" value="Genomic_DNA"/>
</dbReference>
<accession>A0ABT9FF08</accession>
<feature type="domain" description="AsmA" evidence="2">
    <location>
        <begin position="295"/>
        <end position="555"/>
    </location>
</feature>
<dbReference type="InterPro" id="IPR052894">
    <property type="entry name" value="AsmA-related"/>
</dbReference>
<dbReference type="Pfam" id="PF05170">
    <property type="entry name" value="AsmA"/>
    <property type="match status" value="2"/>
</dbReference>
<dbReference type="Proteomes" id="UP001177212">
    <property type="component" value="Unassembled WGS sequence"/>
</dbReference>
<dbReference type="InterPro" id="IPR007844">
    <property type="entry name" value="AsmA"/>
</dbReference>
<organism evidence="3 4">
    <name type="scientific">Pseudoalteromonas marina</name>
    <dbReference type="NCBI Taxonomy" id="267375"/>
    <lineage>
        <taxon>Bacteria</taxon>
        <taxon>Pseudomonadati</taxon>
        <taxon>Pseudomonadota</taxon>
        <taxon>Gammaproteobacteria</taxon>
        <taxon>Alteromonadales</taxon>
        <taxon>Pseudoalteromonadaceae</taxon>
        <taxon>Pseudoalteromonas</taxon>
    </lineage>
</organism>
<feature type="region of interest" description="Disordered" evidence="1">
    <location>
        <begin position="635"/>
        <end position="656"/>
    </location>
</feature>
<name>A0ABT9FF08_9GAMM</name>
<dbReference type="PANTHER" id="PTHR30441">
    <property type="entry name" value="DUF748 DOMAIN-CONTAINING PROTEIN"/>
    <property type="match status" value="1"/>
</dbReference>
<keyword evidence="4" id="KW-1185">Reference proteome</keyword>
<evidence type="ECO:0000256" key="1">
    <source>
        <dbReference type="SAM" id="MobiDB-lite"/>
    </source>
</evidence>
<dbReference type="PANTHER" id="PTHR30441:SF4">
    <property type="entry name" value="PROTEIN ASMA"/>
    <property type="match status" value="1"/>
</dbReference>
<proteinExistence type="predicted"/>
<gene>
    <name evidence="3" type="ORF">Q8W34_12165</name>
</gene>
<feature type="domain" description="AsmA" evidence="2">
    <location>
        <begin position="2"/>
        <end position="289"/>
    </location>
</feature>
<reference evidence="3" key="1">
    <citation type="submission" date="2023-07" db="EMBL/GenBank/DDBJ databases">
        <title>Genome content predicts the carbon catabolic preferences of heterotrophic bacteria.</title>
        <authorList>
            <person name="Gralka M."/>
        </authorList>
    </citation>
    <scope>NUCLEOTIDE SEQUENCE</scope>
    <source>
        <strain evidence="3">4G09</strain>
    </source>
</reference>
<dbReference type="RefSeq" id="WP_305472258.1">
    <property type="nucleotide sequence ID" value="NZ_JAUYVT010000011.1"/>
</dbReference>
<comment type="caution">
    <text evidence="3">The sequence shown here is derived from an EMBL/GenBank/DDBJ whole genome shotgun (WGS) entry which is preliminary data.</text>
</comment>
<evidence type="ECO:0000259" key="2">
    <source>
        <dbReference type="Pfam" id="PF05170"/>
    </source>
</evidence>
<sequence>MKTLLKIFGVILLLCIALIVAAPFLIPTDTIFNKVSEEVQKTTGRTLTINGDKTLSVFPALKLELNDVHFANMQTGSRADMASMQQLAVHIPWFSLFGGEFKLDKFVINEPDILLETDKNGKANWQLFDAVAEQPTEQAEPGEAIKLPASFDIELGEVAIYGGTFTYLDGQTGAKQQISDLELVILLPSLRKTLEVKGGITYMQERFELDVKLDTPAKAIEGQAFNVSQNLDSRLVELTFNGSIAKQGQGIKGQLALNGESVKNIAKWQGVDLNAKDNAFNAFSVNGKMHLLGEKFNLEELTATLDELQIKGKSEISLGNRLAINANVDLGMLDLNPYLPDAVAKKEQPTEDDSKPAEPIVWDDTQIDLSALKAQDANVVIRSSGLIANDIKLGANQFTVALNKGVAKLSLDSFSAYEGAGKGVITIDAQNAPYKIATNFNLTDTNAQPLLTDATGFDKVLGRGSLNWNLSTAGQSQKSFIDALNGKLAFEFADGAVKGANIAEMVRKGKEIISGNFGAASEGLDTGFEEAEQTDFSALTGSFNFIKGVGRNTDLSLISPLIRISGEGDVDLPLTKVDYRLVTGIVDSIEGQGTTDDSTGFKIPLRIKGPFHDVGIKLDVSNALKDEAKKKLDDAKEKAKEKAKDKVKDKLKGLFG</sequence>
<evidence type="ECO:0000313" key="4">
    <source>
        <dbReference type="Proteomes" id="UP001177212"/>
    </source>
</evidence>